<dbReference type="GO" id="GO:0005886">
    <property type="term" value="C:plasma membrane"/>
    <property type="evidence" value="ECO:0007669"/>
    <property type="project" value="UniProtKB-SubCell"/>
</dbReference>
<dbReference type="InterPro" id="IPR050144">
    <property type="entry name" value="AAE_transporter"/>
</dbReference>
<dbReference type="InterPro" id="IPR006037">
    <property type="entry name" value="RCK_C"/>
</dbReference>
<evidence type="ECO:0000256" key="1">
    <source>
        <dbReference type="ARBA" id="ARBA00004651"/>
    </source>
</evidence>
<evidence type="ECO:0000256" key="2">
    <source>
        <dbReference type="ARBA" id="ARBA00009854"/>
    </source>
</evidence>
<comment type="caution">
    <text evidence="10">The sequence shown here is derived from an EMBL/GenBank/DDBJ whole genome shotgun (WGS) entry which is preliminary data.</text>
</comment>
<evidence type="ECO:0000313" key="10">
    <source>
        <dbReference type="EMBL" id="MBB3701696.1"/>
    </source>
</evidence>
<feature type="transmembrane region" description="Helical" evidence="8">
    <location>
        <begin position="476"/>
        <end position="495"/>
    </location>
</feature>
<dbReference type="RefSeq" id="WP_183693613.1">
    <property type="nucleotide sequence ID" value="NZ_JACICA010000001.1"/>
</dbReference>
<dbReference type="Gene3D" id="3.30.70.1450">
    <property type="entry name" value="Regulator of K+ conductance, C-terminal domain"/>
    <property type="match status" value="2"/>
</dbReference>
<dbReference type="Pfam" id="PF06826">
    <property type="entry name" value="Asp-Al_Ex"/>
    <property type="match status" value="2"/>
</dbReference>
<accession>A0A7W5YF01</accession>
<dbReference type="GO" id="GO:0008324">
    <property type="term" value="F:monoatomic cation transmembrane transporter activity"/>
    <property type="evidence" value="ECO:0007669"/>
    <property type="project" value="InterPro"/>
</dbReference>
<dbReference type="InterPro" id="IPR036721">
    <property type="entry name" value="RCK_C_sf"/>
</dbReference>
<dbReference type="AlphaFoldDB" id="A0A7W5YF01"/>
<feature type="transmembrane region" description="Helical" evidence="8">
    <location>
        <begin position="437"/>
        <end position="455"/>
    </location>
</feature>
<dbReference type="PANTHER" id="PTHR30445">
    <property type="entry name" value="K(+)_H(+) ANTIPORTER SUBUNIT KHTT"/>
    <property type="match status" value="1"/>
</dbReference>
<gene>
    <name evidence="10" type="ORF">FHS60_000138</name>
</gene>
<keyword evidence="4" id="KW-1003">Cell membrane</keyword>
<sequence length="588" mass="64093">MEWLIKIINNPVLPAHLALLFALVIWLGVKLGKLKLGGISLGVTFVLFVGILAGHLYHTFVVAPSNGEMATAMANQTLIINFIKEFGLVLFVYCIGLQVGPGFFATFKKGGVEMNLLSTALIVLNIAVMLALYFIWFYSPGDPLNKKNLAMMTGTLYGAVTNTPGLGAANNILPRLLGGSADYDPGFNIGSSYACAYPLAVVGIIGATIAIRYICKVSLDKEAKEYEHANEADPSSVPEHFILRVTNKAVVGHTLQELHNFVKGDFVCSRAKKDGEMFIPKESTVMEEGMKLYIVTATSDKEAIIALMGELLDEDWQKETEGEKRYISQRLIVSKPEVNGLTFHDLHFSSLYNVNVTRVTRAGMTLFARRNFRLQMGDHIRVTGTEENINRVREIVGDTQKRLEAPNVGMLFLGILLGIFLGQIPIPIPGISEPVKLGLAGGPLVLGILIGAFGYKFKITAYTTNSANLMLREVGLVLFLAGVGVQAGATFWNTVANGGYHYVWMGFLITVIPIMICGLYGRLKMKLNYFTLMGLIAGTNTDPPALAFANQTANNDAPAVGYSTVYPLSMFLRILTAQLILLILIPLV</sequence>
<feature type="domain" description="RCK C-terminal" evidence="9">
    <location>
        <begin position="314"/>
        <end position="398"/>
    </location>
</feature>
<evidence type="ECO:0000313" key="11">
    <source>
        <dbReference type="Proteomes" id="UP000541425"/>
    </source>
</evidence>
<feature type="transmembrane region" description="Helical" evidence="8">
    <location>
        <begin position="78"/>
        <end position="104"/>
    </location>
</feature>
<dbReference type="Pfam" id="PF02080">
    <property type="entry name" value="TrkA_C"/>
    <property type="match status" value="1"/>
</dbReference>
<protein>
    <submittedName>
        <fullName evidence="10">Putative transport protein</fullName>
    </submittedName>
</protein>
<feature type="transmembrane region" description="Helical" evidence="8">
    <location>
        <begin position="116"/>
        <end position="138"/>
    </location>
</feature>
<dbReference type="InterPro" id="IPR006512">
    <property type="entry name" value="YidE_YbjL"/>
</dbReference>
<dbReference type="NCBIfam" id="NF003007">
    <property type="entry name" value="PRK03818.1"/>
    <property type="match status" value="1"/>
</dbReference>
<feature type="transmembrane region" description="Helical" evidence="8">
    <location>
        <begin position="12"/>
        <end position="29"/>
    </location>
</feature>
<feature type="transmembrane region" description="Helical" evidence="8">
    <location>
        <begin position="570"/>
        <end position="587"/>
    </location>
</feature>
<evidence type="ECO:0000256" key="7">
    <source>
        <dbReference type="ARBA" id="ARBA00023136"/>
    </source>
</evidence>
<keyword evidence="6 8" id="KW-1133">Transmembrane helix</keyword>
<keyword evidence="5 8" id="KW-0812">Transmembrane</keyword>
<evidence type="ECO:0000256" key="6">
    <source>
        <dbReference type="ARBA" id="ARBA00022989"/>
    </source>
</evidence>
<proteinExistence type="inferred from homology"/>
<feature type="transmembrane region" description="Helical" evidence="8">
    <location>
        <begin position="410"/>
        <end position="431"/>
    </location>
</feature>
<dbReference type="Proteomes" id="UP000541425">
    <property type="component" value="Unassembled WGS sequence"/>
</dbReference>
<dbReference type="NCBIfam" id="TIGR01625">
    <property type="entry name" value="YidE_YbjL_dupl"/>
    <property type="match status" value="2"/>
</dbReference>
<evidence type="ECO:0000259" key="9">
    <source>
        <dbReference type="PROSITE" id="PS51202"/>
    </source>
</evidence>
<evidence type="ECO:0000256" key="3">
    <source>
        <dbReference type="ARBA" id="ARBA00022448"/>
    </source>
</evidence>
<feature type="transmembrane region" description="Helical" evidence="8">
    <location>
        <begin position="36"/>
        <end position="58"/>
    </location>
</feature>
<keyword evidence="7 8" id="KW-0472">Membrane</keyword>
<dbReference type="PANTHER" id="PTHR30445:SF3">
    <property type="entry name" value="TRANSPORT PROTEIN YIDE-RELATED"/>
    <property type="match status" value="1"/>
</dbReference>
<evidence type="ECO:0000256" key="5">
    <source>
        <dbReference type="ARBA" id="ARBA00022692"/>
    </source>
</evidence>
<dbReference type="EMBL" id="JACICA010000001">
    <property type="protein sequence ID" value="MBB3701696.1"/>
    <property type="molecule type" value="Genomic_DNA"/>
</dbReference>
<name>A0A7W5YF01_9BACT</name>
<dbReference type="PROSITE" id="PS51202">
    <property type="entry name" value="RCK_C"/>
    <property type="match status" value="2"/>
</dbReference>
<dbReference type="SUPFAM" id="SSF116726">
    <property type="entry name" value="TrkA C-terminal domain-like"/>
    <property type="match status" value="2"/>
</dbReference>
<keyword evidence="3" id="KW-0813">Transport</keyword>
<reference evidence="10 11" key="1">
    <citation type="submission" date="2020-08" db="EMBL/GenBank/DDBJ databases">
        <title>Genomic Encyclopedia of Type Strains, Phase IV (KMG-IV): sequencing the most valuable type-strain genomes for metagenomic binning, comparative biology and taxonomic classification.</title>
        <authorList>
            <person name="Goeker M."/>
        </authorList>
    </citation>
    <scope>NUCLEOTIDE SEQUENCE [LARGE SCALE GENOMIC DNA]</scope>
    <source>
        <strain evidence="10 11">DSM 22548</strain>
    </source>
</reference>
<dbReference type="GO" id="GO:0006813">
    <property type="term" value="P:potassium ion transport"/>
    <property type="evidence" value="ECO:0007669"/>
    <property type="project" value="InterPro"/>
</dbReference>
<feature type="transmembrane region" description="Helical" evidence="8">
    <location>
        <begin position="196"/>
        <end position="215"/>
    </location>
</feature>
<evidence type="ECO:0000256" key="4">
    <source>
        <dbReference type="ARBA" id="ARBA00022475"/>
    </source>
</evidence>
<comment type="similarity">
    <text evidence="2">Belongs to the AAE transporter (TC 2.A.81) family.</text>
</comment>
<feature type="transmembrane region" description="Helical" evidence="8">
    <location>
        <begin position="501"/>
        <end position="523"/>
    </location>
</feature>
<evidence type="ECO:0000256" key="8">
    <source>
        <dbReference type="SAM" id="Phobius"/>
    </source>
</evidence>
<feature type="domain" description="RCK C-terminal" evidence="9">
    <location>
        <begin position="226"/>
        <end position="310"/>
    </location>
</feature>
<organism evidence="10 11">
    <name type="scientific">Alloprevotella rava</name>
    <dbReference type="NCBI Taxonomy" id="671218"/>
    <lineage>
        <taxon>Bacteria</taxon>
        <taxon>Pseudomonadati</taxon>
        <taxon>Bacteroidota</taxon>
        <taxon>Bacteroidia</taxon>
        <taxon>Bacteroidales</taxon>
        <taxon>Prevotellaceae</taxon>
        <taxon>Alloprevotella</taxon>
    </lineage>
</organism>
<comment type="subcellular location">
    <subcellularLocation>
        <location evidence="1">Cell membrane</location>
        <topology evidence="1">Multi-pass membrane protein</topology>
    </subcellularLocation>
</comment>